<dbReference type="GeneID" id="918224"/>
<dbReference type="Proteomes" id="UP000000862">
    <property type="component" value="Segment"/>
</dbReference>
<proteinExistence type="predicted"/>
<reference evidence="1 2" key="2">
    <citation type="journal article" date="1995" name="Virology">
        <title>Analysis of 43 kb of the Chlorella virus PBCV-1 330-kb genome: map positions 45 to 88.</title>
        <authorList>
            <person name="Li Y."/>
            <person name="Lu Z."/>
            <person name="Burbank D.E."/>
            <person name="Kutish G.F."/>
            <person name="Rock D.L."/>
            <person name="Van Etten J.L."/>
        </authorList>
    </citation>
    <scope>NUCLEOTIDE SEQUENCE [LARGE SCALE GENOMIC DNA]</scope>
</reference>
<reference evidence="1 2" key="1">
    <citation type="journal article" date="1995" name="Virology">
        <title>Analysis of 45 kb of DNA located at the left end of the chlorella virus PBCV-1 genome.</title>
        <authorList>
            <person name="Lu Z."/>
            <person name="Li Y."/>
            <person name="Zhang Y."/>
            <person name="Kutish G.F."/>
            <person name="Rock D.L."/>
            <person name="Van Etten J.L."/>
        </authorList>
    </citation>
    <scope>NUCLEOTIDE SEQUENCE [LARGE SCALE GENOMIC DNA]</scope>
</reference>
<protein>
    <submittedName>
        <fullName evidence="1">Uncharacterized protein</fullName>
    </submittedName>
</protein>
<gene>
    <name evidence="1" type="primary">a650L</name>
</gene>
<reference evidence="1 2" key="4">
    <citation type="journal article" date="1996" name="Virology">
        <title>Analysis of 76 kb of the chlorella virus PBCV-1 330-kb genome: map positions 182 to 258.</title>
        <authorList>
            <person name="Kutish G.F."/>
            <person name="Li Y."/>
            <person name="Lu Z."/>
            <person name="Furuta M."/>
            <person name="Rock D.L."/>
            <person name="Van Etten J.L."/>
        </authorList>
    </citation>
    <scope>NUCLEOTIDE SEQUENCE [LARGE SCALE GENOMIC DNA]</scope>
</reference>
<name>O41132_PBCV1</name>
<sequence>MKIYFRRSVSPFLQHLRHDLQILLFLRGICISHWSQLHNSLTLLHRISFRSFCGLGGSLFSSRPPVPSQTLVELLQRLFLMTSLHRL</sequence>
<organismHost>
    <name type="scientific">Chlorella</name>
    <dbReference type="NCBI Taxonomy" id="3071"/>
</organismHost>
<evidence type="ECO:0000313" key="2">
    <source>
        <dbReference type="Proteomes" id="UP000000862"/>
    </source>
</evidence>
<dbReference type="EMBL" id="JF411744">
    <property type="protein sequence ID" value="AAC97036.1"/>
    <property type="molecule type" value="Genomic_DNA"/>
</dbReference>
<keyword evidence="2" id="KW-1185">Reference proteome</keyword>
<dbReference type="PIR" id="T18152">
    <property type="entry name" value="T18152"/>
</dbReference>
<reference evidence="1 2" key="3">
    <citation type="journal article" date="1996" name="Virology">
        <title>Analysis of 94 kb of the chlorella virus PBCV-1 330-kb genome: map positions 88 to 182.</title>
        <authorList>
            <person name="Lu Z."/>
            <person name="Li Y."/>
            <person name="Que Q."/>
            <person name="Kutish G.F."/>
            <person name="Rock D.L."/>
            <person name="Van Etten J.L."/>
        </authorList>
    </citation>
    <scope>NUCLEOTIDE SEQUENCE [LARGE SCALE GENOMIC DNA]</scope>
</reference>
<reference evidence="1 2" key="5">
    <citation type="journal article" date="1997" name="Virology">
        <title>Analysis of 74 kb of DNA located at the right end of the 330-kb chlorella virus PBCV-1 genome.</title>
        <authorList>
            <person name="Li Y."/>
            <person name="Lu Z."/>
            <person name="Sun L."/>
            <person name="Ropp S."/>
            <person name="Kutish G.F."/>
            <person name="Rock D.L."/>
            <person name="Van Etten J.L."/>
        </authorList>
    </citation>
    <scope>NUCLEOTIDE SEQUENCE [LARGE SCALE GENOMIC DNA]</scope>
</reference>
<reference evidence="1 2" key="6">
    <citation type="journal article" date="1999" name="Virology">
        <title>Chlorella virus PBCV-1 encodes a functional homospermidine synthase.</title>
        <authorList>
            <person name="Kaiser A."/>
            <person name="Vollmert M."/>
            <person name="Tholl D."/>
            <person name="Graves M.V."/>
            <person name="Gurnon J.R."/>
            <person name="Xing W."/>
            <person name="Lisec A.D."/>
            <person name="Nickerson K.W."/>
            <person name="Van Etten J.L."/>
        </authorList>
    </citation>
    <scope>NUCLEOTIDE SEQUENCE [LARGE SCALE GENOMIC DNA]</scope>
</reference>
<dbReference type="RefSeq" id="NP_049006.1">
    <property type="nucleotide sequence ID" value="NC_000852.5"/>
</dbReference>
<organism evidence="1 2">
    <name type="scientific">Paramecium bursaria Chlorella virus 1</name>
    <name type="common">PBCV-1</name>
    <dbReference type="NCBI Taxonomy" id="10506"/>
    <lineage>
        <taxon>Viruses</taxon>
        <taxon>Varidnaviria</taxon>
        <taxon>Bamfordvirae</taxon>
        <taxon>Nucleocytoviricota</taxon>
        <taxon>Megaviricetes</taxon>
        <taxon>Algavirales</taxon>
        <taxon>Phycodnaviridae</taxon>
        <taxon>Chlorovirus</taxon>
        <taxon>Chlorovirus vanettense</taxon>
    </lineage>
</organism>
<accession>O41132</accession>
<reference evidence="1 2" key="8">
    <citation type="journal article" date="2010" name="J. Virol.">
        <title>Microarray analysis of Paramecium bursaria chlorella virus 1 transcription.</title>
        <authorList>
            <person name="Yanai-Balser G.M."/>
            <person name="Duncan G.A."/>
            <person name="Eudy J.D."/>
            <person name="Wang D."/>
            <person name="Li X."/>
            <person name="Agarkova I.V."/>
            <person name="Dunigan D.D."/>
            <person name="Van Etten J.L."/>
        </authorList>
    </citation>
    <scope>NUCLEOTIDE SEQUENCE [LARGE SCALE GENOMIC DNA]</scope>
</reference>
<reference evidence="1 2" key="7">
    <citation type="journal article" date="2000" name="Virology">
        <title>Characterization of a beta-1,3-glucanase encoded by chlorella virus PBCV-1.</title>
        <authorList>
            <person name="Sun L."/>
            <person name="Gurnon J.R."/>
            <person name="Adams B.J."/>
            <person name="Graves M.V."/>
            <person name="Van Etten J.L."/>
        </authorList>
    </citation>
    <scope>NUCLEOTIDE SEQUENCE [LARGE SCALE GENOMIC DNA]</scope>
</reference>
<evidence type="ECO:0000313" key="1">
    <source>
        <dbReference type="EMBL" id="AAC97036.1"/>
    </source>
</evidence>
<dbReference type="KEGG" id="vg:918224"/>